<comment type="caution">
    <text evidence="2">The sequence shown here is derived from an EMBL/GenBank/DDBJ whole genome shotgun (WGS) entry which is preliminary data.</text>
</comment>
<accession>A0A5J4TL65</accession>
<proteinExistence type="predicted"/>
<sequence length="62" mass="7251">FSFSQLVHLIRNSSEVIISPEIESLCCIYVKIDDDEEEDDEDEKEQEEDDEEDEAEDEKIPS</sequence>
<protein>
    <submittedName>
        <fullName evidence="2">Uncharacterized protein</fullName>
    </submittedName>
</protein>
<organism evidence="2 3">
    <name type="scientific">Streblomastix strix</name>
    <dbReference type="NCBI Taxonomy" id="222440"/>
    <lineage>
        <taxon>Eukaryota</taxon>
        <taxon>Metamonada</taxon>
        <taxon>Preaxostyla</taxon>
        <taxon>Oxymonadida</taxon>
        <taxon>Streblomastigidae</taxon>
        <taxon>Streblomastix</taxon>
    </lineage>
</organism>
<dbReference type="AlphaFoldDB" id="A0A5J4TL65"/>
<feature type="region of interest" description="Disordered" evidence="1">
    <location>
        <begin position="32"/>
        <end position="62"/>
    </location>
</feature>
<reference evidence="2 3" key="1">
    <citation type="submission" date="2019-03" db="EMBL/GenBank/DDBJ databases">
        <title>Single cell metagenomics reveals metabolic interactions within the superorganism composed of flagellate Streblomastix strix and complex community of Bacteroidetes bacteria on its surface.</title>
        <authorList>
            <person name="Treitli S.C."/>
            <person name="Kolisko M."/>
            <person name="Husnik F."/>
            <person name="Keeling P."/>
            <person name="Hampl V."/>
        </authorList>
    </citation>
    <scope>NUCLEOTIDE SEQUENCE [LARGE SCALE GENOMIC DNA]</scope>
    <source>
        <strain evidence="2">ST1C</strain>
    </source>
</reference>
<dbReference type="Proteomes" id="UP000324800">
    <property type="component" value="Unassembled WGS sequence"/>
</dbReference>
<dbReference type="EMBL" id="SNRW01029499">
    <property type="protein sequence ID" value="KAA6358689.1"/>
    <property type="molecule type" value="Genomic_DNA"/>
</dbReference>
<evidence type="ECO:0000313" key="2">
    <source>
        <dbReference type="EMBL" id="KAA6358689.1"/>
    </source>
</evidence>
<name>A0A5J4TL65_9EUKA</name>
<gene>
    <name evidence="2" type="ORF">EZS28_045784</name>
</gene>
<evidence type="ECO:0000313" key="3">
    <source>
        <dbReference type="Proteomes" id="UP000324800"/>
    </source>
</evidence>
<feature type="compositionally biased region" description="Acidic residues" evidence="1">
    <location>
        <begin position="33"/>
        <end position="62"/>
    </location>
</feature>
<feature type="non-terminal residue" evidence="2">
    <location>
        <position position="1"/>
    </location>
</feature>
<evidence type="ECO:0000256" key="1">
    <source>
        <dbReference type="SAM" id="MobiDB-lite"/>
    </source>
</evidence>